<dbReference type="InterPro" id="IPR038109">
    <property type="entry name" value="DNA_bind_recomb_sf"/>
</dbReference>
<feature type="domain" description="Recombinase" evidence="2">
    <location>
        <begin position="1"/>
        <end position="134"/>
    </location>
</feature>
<evidence type="ECO:0000313" key="3">
    <source>
        <dbReference type="EMBL" id="KKM17453.1"/>
    </source>
</evidence>
<proteinExistence type="predicted"/>
<dbReference type="GO" id="GO:0003677">
    <property type="term" value="F:DNA binding"/>
    <property type="evidence" value="ECO:0007669"/>
    <property type="project" value="InterPro"/>
</dbReference>
<dbReference type="AlphaFoldDB" id="A0A0F9K5T0"/>
<dbReference type="Pfam" id="PF07508">
    <property type="entry name" value="Recombinase"/>
    <property type="match status" value="1"/>
</dbReference>
<dbReference type="PROSITE" id="PS51737">
    <property type="entry name" value="RECOMBINASE_DNA_BIND"/>
    <property type="match status" value="1"/>
</dbReference>
<reference evidence="3" key="1">
    <citation type="journal article" date="2015" name="Nature">
        <title>Complex archaea that bridge the gap between prokaryotes and eukaryotes.</title>
        <authorList>
            <person name="Spang A."/>
            <person name="Saw J.H."/>
            <person name="Jorgensen S.L."/>
            <person name="Zaremba-Niedzwiedzka K."/>
            <person name="Martijn J."/>
            <person name="Lind A.E."/>
            <person name="van Eijk R."/>
            <person name="Schleper C."/>
            <person name="Guy L."/>
            <person name="Ettema T.J."/>
        </authorList>
    </citation>
    <scope>NUCLEOTIDE SEQUENCE</scope>
</reference>
<dbReference type="InterPro" id="IPR011109">
    <property type="entry name" value="DNA_bind_recombinase_dom"/>
</dbReference>
<comment type="caution">
    <text evidence="3">The sequence shown here is derived from an EMBL/GenBank/DDBJ whole genome shotgun (WGS) entry which is preliminary data.</text>
</comment>
<name>A0A0F9K5T0_9ZZZZ</name>
<dbReference type="PANTHER" id="PTHR30461:SF26">
    <property type="entry name" value="RESOLVASE HOMOLOG YNEB"/>
    <property type="match status" value="1"/>
</dbReference>
<feature type="region of interest" description="Disordered" evidence="1">
    <location>
        <begin position="468"/>
        <end position="488"/>
    </location>
</feature>
<dbReference type="GO" id="GO:0000150">
    <property type="term" value="F:DNA strand exchange activity"/>
    <property type="evidence" value="ECO:0007669"/>
    <property type="project" value="InterPro"/>
</dbReference>
<evidence type="ECO:0000259" key="2">
    <source>
        <dbReference type="PROSITE" id="PS51737"/>
    </source>
</evidence>
<feature type="non-terminal residue" evidence="3">
    <location>
        <position position="1"/>
    </location>
</feature>
<dbReference type="InterPro" id="IPR050639">
    <property type="entry name" value="SSR_resolvase"/>
</dbReference>
<dbReference type="PANTHER" id="PTHR30461">
    <property type="entry name" value="DNA-INVERTASE FROM LAMBDOID PROPHAGE"/>
    <property type="match status" value="1"/>
</dbReference>
<dbReference type="EMBL" id="LAZR01014448">
    <property type="protein sequence ID" value="KKM17453.1"/>
    <property type="molecule type" value="Genomic_DNA"/>
</dbReference>
<gene>
    <name evidence="3" type="ORF">LCGC14_1675590</name>
</gene>
<protein>
    <recommendedName>
        <fullName evidence="2">Recombinase domain-containing protein</fullName>
    </recommendedName>
</protein>
<feature type="region of interest" description="Disordered" evidence="1">
    <location>
        <begin position="132"/>
        <end position="153"/>
    </location>
</feature>
<accession>A0A0F9K5T0</accession>
<sequence length="541" mass="60809">HYKLVPLDPNAPDGSKLAICQDEFRQGIEELFERLLAGQTSTEVAKWVNTLPGKLGKEKDWAHGDVVRLARNPRYKGAIREANTVRVLERSTGRRPPRSNSPDQVEWRFDPAQQYVPVEVWDAVNEILERRKAQRGSPSTHRRRCARDPGNRRSGVWPSGAMFCGPCGAKEYRTRGQDSGGARYACSESLGVNPRCWIYITADAKVVQQEICTAVLAELLKLDGSFEALCKEVAGQARQVADGSDGRTVMLKRQLVDVDRKIQNLLKHAEAGNPSPSLRGRLLALEKQKSSLQEQAIADRQTGAKLDPLTPEYIRQECARLRPLLVEAGEQLWPVMRSLVPHIDVYPVEVIGWSRPRLLAEFDLHLVTLLPRQWQAFLRRRLKDSSETGFGSILTRRMRVLISPLPRFIQLAQRVAKLDQRVLSRKQIVEELGCDSLMLSRALKFAGNLRDGEVQIRRLKTLPDRRRVHKAAPGVTDKQGRVHTCQRQEDAPARIASSVLKYHKLGRTPYGIAKQLGCSAKLVRESLAWLEAAGHDMEGAA</sequence>
<organism evidence="3">
    <name type="scientific">marine sediment metagenome</name>
    <dbReference type="NCBI Taxonomy" id="412755"/>
    <lineage>
        <taxon>unclassified sequences</taxon>
        <taxon>metagenomes</taxon>
        <taxon>ecological metagenomes</taxon>
    </lineage>
</organism>
<evidence type="ECO:0000256" key="1">
    <source>
        <dbReference type="SAM" id="MobiDB-lite"/>
    </source>
</evidence>
<dbReference type="Gene3D" id="3.90.1750.20">
    <property type="entry name" value="Putative Large Serine Recombinase, Chain B, Domain 2"/>
    <property type="match status" value="1"/>
</dbReference>